<evidence type="ECO:0000313" key="4">
    <source>
        <dbReference type="Proteomes" id="UP000011550"/>
    </source>
</evidence>
<evidence type="ECO:0000256" key="1">
    <source>
        <dbReference type="SAM" id="Phobius"/>
    </source>
</evidence>
<organism evidence="3 4">
    <name type="scientific">Haloferax mucosum ATCC BAA-1512</name>
    <dbReference type="NCBI Taxonomy" id="662479"/>
    <lineage>
        <taxon>Archaea</taxon>
        <taxon>Methanobacteriati</taxon>
        <taxon>Methanobacteriota</taxon>
        <taxon>Stenosarchaea group</taxon>
        <taxon>Halobacteria</taxon>
        <taxon>Halobacteriales</taxon>
        <taxon>Haloferacaceae</taxon>
        <taxon>Haloferax</taxon>
    </lineage>
</organism>
<dbReference type="RefSeq" id="WP_008318582.1">
    <property type="nucleotide sequence ID" value="NZ_AOLN01000006.1"/>
</dbReference>
<feature type="transmembrane region" description="Helical" evidence="1">
    <location>
        <begin position="172"/>
        <end position="194"/>
    </location>
</feature>
<keyword evidence="1" id="KW-0812">Transmembrane</keyword>
<dbReference type="Pfam" id="PF07760">
    <property type="entry name" value="DUF1616"/>
    <property type="match status" value="1"/>
</dbReference>
<dbReference type="AlphaFoldDB" id="M0ILS0"/>
<dbReference type="PIRSF" id="PIRSF018671">
    <property type="entry name" value="UCP018671"/>
    <property type="match status" value="1"/>
</dbReference>
<evidence type="ECO:0000313" key="3">
    <source>
        <dbReference type="EMBL" id="ELZ96972.1"/>
    </source>
</evidence>
<feature type="transmembrane region" description="Helical" evidence="1">
    <location>
        <begin position="20"/>
        <end position="38"/>
    </location>
</feature>
<dbReference type="STRING" id="662479.C440_04323"/>
<dbReference type="Proteomes" id="UP000011550">
    <property type="component" value="Unassembled WGS sequence"/>
</dbReference>
<name>M0ILS0_9EURY</name>
<protein>
    <recommendedName>
        <fullName evidence="2">DUF1616 domain-containing protein</fullName>
    </recommendedName>
</protein>
<sequence>MAARSDWQLYLPEQIRTLPADLAAVFATVALTAIVALTPGLNETVLRDAIGLPFLLFVPGYTLVAALFPERGPTTDSPDDQRGIDGIERATLSFGTSIATVPLFGLVLNFTPWGLRLVPILVAIGGFTAVTAVVALIRRRALPEPERFAIPYEAWFETVRAELFAPDSKTDAVLNVVLVLSLVLATASVGYAVAGPKDGESFSELYLLTADGEDDLVADDYPETLVRGESAPLVVGVGNQEHRPVNYTVVVLLQRVETENNSTTVLESDQLETFSPRLEHNETWHRDHRIQPTMTGENLRLTYLLYRGQPPTSPSVENAYREVYLWLTVREQ</sequence>
<dbReference type="InterPro" id="IPR014495">
    <property type="entry name" value="UCP018671"/>
</dbReference>
<proteinExistence type="predicted"/>
<keyword evidence="1" id="KW-1133">Transmembrane helix</keyword>
<dbReference type="EMBL" id="AOLN01000006">
    <property type="protein sequence ID" value="ELZ96972.1"/>
    <property type="molecule type" value="Genomic_DNA"/>
</dbReference>
<keyword evidence="4" id="KW-1185">Reference proteome</keyword>
<comment type="caution">
    <text evidence="3">The sequence shown here is derived from an EMBL/GenBank/DDBJ whole genome shotgun (WGS) entry which is preliminary data.</text>
</comment>
<keyword evidence="1" id="KW-0472">Membrane</keyword>
<feature type="transmembrane region" description="Helical" evidence="1">
    <location>
        <begin position="50"/>
        <end position="69"/>
    </location>
</feature>
<reference evidence="3 4" key="1">
    <citation type="journal article" date="2014" name="PLoS Genet.">
        <title>Phylogenetically driven sequencing of extremely halophilic archaea reveals strategies for static and dynamic osmo-response.</title>
        <authorList>
            <person name="Becker E.A."/>
            <person name="Seitzer P.M."/>
            <person name="Tritt A."/>
            <person name="Larsen D."/>
            <person name="Krusor M."/>
            <person name="Yao A.I."/>
            <person name="Wu D."/>
            <person name="Madern D."/>
            <person name="Eisen J.A."/>
            <person name="Darling A.E."/>
            <person name="Facciotti M.T."/>
        </authorList>
    </citation>
    <scope>NUCLEOTIDE SEQUENCE [LARGE SCALE GENOMIC DNA]</scope>
    <source>
        <strain evidence="3 4">ATCC BAA-1512</strain>
    </source>
</reference>
<dbReference type="InterPro" id="IPR011674">
    <property type="entry name" value="DUF1616"/>
</dbReference>
<dbReference type="PATRIC" id="fig|662479.7.peg.890"/>
<accession>M0ILS0</accession>
<feature type="domain" description="DUF1616" evidence="2">
    <location>
        <begin position="26"/>
        <end position="328"/>
    </location>
</feature>
<gene>
    <name evidence="3" type="ORF">C440_04323</name>
</gene>
<evidence type="ECO:0000259" key="2">
    <source>
        <dbReference type="Pfam" id="PF07760"/>
    </source>
</evidence>
<feature type="transmembrane region" description="Helical" evidence="1">
    <location>
        <begin position="117"/>
        <end position="137"/>
    </location>
</feature>
<dbReference type="OrthoDB" id="82282at2157"/>